<dbReference type="InterPro" id="IPR018052">
    <property type="entry name" value="Ald1_epimerase_CS"/>
</dbReference>
<proteinExistence type="inferred from homology"/>
<dbReference type="Gene3D" id="2.70.98.10">
    <property type="match status" value="1"/>
</dbReference>
<dbReference type="CDD" id="cd09019">
    <property type="entry name" value="galactose_mutarotase_like"/>
    <property type="match status" value="1"/>
</dbReference>
<evidence type="ECO:0000256" key="6">
    <source>
        <dbReference type="ARBA" id="ARBA00023235"/>
    </source>
</evidence>
<keyword evidence="7 9" id="KW-0119">Carbohydrate metabolism</keyword>
<evidence type="ECO:0000256" key="5">
    <source>
        <dbReference type="ARBA" id="ARBA00006206"/>
    </source>
</evidence>
<dbReference type="InterPro" id="IPR047215">
    <property type="entry name" value="Galactose_mutarotase-like"/>
</dbReference>
<dbReference type="InterPro" id="IPR015443">
    <property type="entry name" value="Aldose_1-epimerase"/>
</dbReference>
<comment type="catalytic activity">
    <reaction evidence="1 9">
        <text>alpha-D-glucose = beta-D-glucose</text>
        <dbReference type="Rhea" id="RHEA:10264"/>
        <dbReference type="ChEBI" id="CHEBI:15903"/>
        <dbReference type="ChEBI" id="CHEBI:17925"/>
        <dbReference type="EC" id="5.1.3.3"/>
    </reaction>
</comment>
<dbReference type="VEuPathDB" id="VectorBase:CSON000567"/>
<dbReference type="PROSITE" id="PS00545">
    <property type="entry name" value="ALDOSE_1_EPIMERASE"/>
    <property type="match status" value="1"/>
</dbReference>
<accession>A0A336LQN6</accession>
<evidence type="ECO:0000313" key="12">
    <source>
        <dbReference type="EMBL" id="SSX20115.1"/>
    </source>
</evidence>
<dbReference type="InterPro" id="IPR011013">
    <property type="entry name" value="Gal_mutarotase_sf_dom"/>
</dbReference>
<dbReference type="UniPathway" id="UPA00214"/>
<feature type="binding site" evidence="11">
    <location>
        <begin position="216"/>
        <end position="218"/>
    </location>
    <ligand>
        <name>beta-D-galactose</name>
        <dbReference type="ChEBI" id="CHEBI:27667"/>
    </ligand>
</feature>
<evidence type="ECO:0000256" key="9">
    <source>
        <dbReference type="PIRNR" id="PIRNR005096"/>
    </source>
</evidence>
<dbReference type="GO" id="GO:0030246">
    <property type="term" value="F:carbohydrate binding"/>
    <property type="evidence" value="ECO:0007669"/>
    <property type="project" value="InterPro"/>
</dbReference>
<dbReference type="EC" id="5.1.3.3" evidence="9"/>
<feature type="binding site" evidence="10">
    <location>
        <position position="285"/>
    </location>
    <ligand>
        <name>beta-D-galactose</name>
        <dbReference type="ChEBI" id="CHEBI:27667"/>
    </ligand>
</feature>
<evidence type="ECO:0000256" key="4">
    <source>
        <dbReference type="ARBA" id="ARBA00005028"/>
    </source>
</evidence>
<protein>
    <recommendedName>
        <fullName evidence="9">Aldose 1-epimerase</fullName>
        <ecNumber evidence="9">5.1.3.3</ecNumber>
    </recommendedName>
</protein>
<name>A0A336LQN6_CULSO</name>
<evidence type="ECO:0000256" key="2">
    <source>
        <dbReference type="ARBA" id="ARBA00001712"/>
    </source>
</evidence>
<dbReference type="SUPFAM" id="SSF74650">
    <property type="entry name" value="Galactose mutarotase-like"/>
    <property type="match status" value="1"/>
</dbReference>
<organism evidence="12">
    <name type="scientific">Culicoides sonorensis</name>
    <name type="common">Biting midge</name>
    <dbReference type="NCBI Taxonomy" id="179676"/>
    <lineage>
        <taxon>Eukaryota</taxon>
        <taxon>Metazoa</taxon>
        <taxon>Ecdysozoa</taxon>
        <taxon>Arthropoda</taxon>
        <taxon>Hexapoda</taxon>
        <taxon>Insecta</taxon>
        <taxon>Pterygota</taxon>
        <taxon>Neoptera</taxon>
        <taxon>Endopterygota</taxon>
        <taxon>Diptera</taxon>
        <taxon>Nematocera</taxon>
        <taxon>Chironomoidea</taxon>
        <taxon>Ceratopogonidae</taxon>
        <taxon>Ceratopogoninae</taxon>
        <taxon>Culicoides</taxon>
        <taxon>Monoculicoides</taxon>
    </lineage>
</organism>
<comment type="similarity">
    <text evidence="5 9">Belongs to the aldose epimerase family.</text>
</comment>
<dbReference type="OMA" id="KIIWEVA"/>
<feature type="binding site" evidence="11">
    <location>
        <begin position="120"/>
        <end position="121"/>
    </location>
    <ligand>
        <name>beta-D-galactose</name>
        <dbReference type="ChEBI" id="CHEBI:27667"/>
    </ligand>
</feature>
<comment type="pathway">
    <text evidence="3">Carbohydrate metabolism; galactose metabolism.</text>
</comment>
<evidence type="ECO:0000256" key="10">
    <source>
        <dbReference type="PIRSR" id="PIRSR005096-2"/>
    </source>
</evidence>
<evidence type="ECO:0000256" key="8">
    <source>
        <dbReference type="ARBA" id="ARBA00045743"/>
    </source>
</evidence>
<evidence type="ECO:0000256" key="11">
    <source>
        <dbReference type="PIRSR" id="PIRSR005096-3"/>
    </source>
</evidence>
<dbReference type="InterPro" id="IPR008183">
    <property type="entry name" value="Aldose_1/G6P_1-epimerase"/>
</dbReference>
<reference evidence="12" key="1">
    <citation type="submission" date="2018-07" db="EMBL/GenBank/DDBJ databases">
        <authorList>
            <person name="Quirk P.G."/>
            <person name="Krulwich T.A."/>
        </authorList>
    </citation>
    <scope>NUCLEOTIDE SEQUENCE</scope>
</reference>
<dbReference type="PANTHER" id="PTHR10091">
    <property type="entry name" value="ALDOSE-1-EPIMERASE"/>
    <property type="match status" value="1"/>
</dbReference>
<dbReference type="AlphaFoldDB" id="A0A336LQN6"/>
<evidence type="ECO:0000256" key="1">
    <source>
        <dbReference type="ARBA" id="ARBA00001614"/>
    </source>
</evidence>
<dbReference type="PIRSF" id="PIRSF005096">
    <property type="entry name" value="GALM"/>
    <property type="match status" value="1"/>
</dbReference>
<dbReference type="InterPro" id="IPR014718">
    <property type="entry name" value="GH-type_carb-bd"/>
</dbReference>
<comment type="pathway">
    <text evidence="4 9">Carbohydrate metabolism; hexose metabolism.</text>
</comment>
<dbReference type="GO" id="GO:0006006">
    <property type="term" value="P:glucose metabolic process"/>
    <property type="evidence" value="ECO:0007669"/>
    <property type="project" value="TreeGrafter"/>
</dbReference>
<dbReference type="Pfam" id="PF01263">
    <property type="entry name" value="Aldose_epim"/>
    <property type="match status" value="1"/>
</dbReference>
<keyword evidence="6 9" id="KW-0413">Isomerase</keyword>
<evidence type="ECO:0000256" key="7">
    <source>
        <dbReference type="ARBA" id="ARBA00023277"/>
    </source>
</evidence>
<dbReference type="EMBL" id="UFQT01000108">
    <property type="protein sequence ID" value="SSX20115.1"/>
    <property type="molecule type" value="Genomic_DNA"/>
</dbReference>
<comment type="catalytic activity">
    <reaction evidence="2">
        <text>alpha-D-galactose = beta-D-galactose</text>
        <dbReference type="Rhea" id="RHEA:28675"/>
        <dbReference type="ChEBI" id="CHEBI:27667"/>
        <dbReference type="ChEBI" id="CHEBI:28061"/>
        <dbReference type="EC" id="5.1.3.3"/>
    </reaction>
    <physiologicalReaction direction="right-to-left" evidence="2">
        <dbReference type="Rhea" id="RHEA:28677"/>
    </physiologicalReaction>
</comment>
<comment type="function">
    <text evidence="8">Mutarotase that catalyzes the interconversion of beta-D-galactose and alpha-D-galactose during galactose metabolism. Beta-D-galactose is metabolized in the liver into glucose 1-phosphate, the primary metabolic fuel, by the action of four enzymes that constitute the Leloir pathway: GALM, GALK1 (galactokinase), GALT (galactose-1-phosphate uridylyltransferase) and GALE (UDP-galactose-4'-epimerase). Involved in the maintenance of the equilibrium between the beta- and alpha-anomers of galactose, therefore ensuring a sufficient supply of the alpha-anomer for GALK1. Also active on D-glucose although shows a preference for galactose over glucose.</text>
</comment>
<dbReference type="GO" id="GO:0033499">
    <property type="term" value="P:galactose catabolic process via UDP-galactose, Leloir pathway"/>
    <property type="evidence" value="ECO:0007669"/>
    <property type="project" value="TreeGrafter"/>
</dbReference>
<sequence>MSVMSSVSHEKLRSQSKIEENSHTEVEFTVRKNDILLHCSKFGMFHDPKSDEISIVKQFKWINKNNVEVHAITYGAAITKIIVPDKNGQMEDIVMGFDTLQAYQSANNPNIGCTIGRVVNRIAHGELQIDGETFQLEKNSNGHHLHSGAAGFDKKNWIATNDGTHVFMSLVSNDGDGGYPGDVLCTILLYLDNENEFHIEMQGLTSKETPLNMTNHSYFNLGGHASGHESLYNHVITINADKITVNDCDGIPTGKFMSVGGSVYDFRVPRHLRKALARVPGNGFDNNFCITKGSDQNLTFMARAFHPMSGRYLEIYSDQPGLQFYTSNSMPNPDQKIHPGAISEGDSSQYAYKTENVTHLEPISLDMTHTEHEIHCEYESDSNVDPIIGKGGASYMKHGAFCFEPQKYPDAVHHRNFPSIMIKPGETYSHNILFKFGVNK</sequence>
<dbReference type="UniPathway" id="UPA00242"/>
<gene>
    <name evidence="12" type="primary">CSON000567</name>
</gene>
<dbReference type="PANTHER" id="PTHR10091:SF0">
    <property type="entry name" value="GALACTOSE MUTAROTASE"/>
    <property type="match status" value="1"/>
</dbReference>
<evidence type="ECO:0000256" key="3">
    <source>
        <dbReference type="ARBA" id="ARBA00004947"/>
    </source>
</evidence>
<dbReference type="GO" id="GO:0004034">
    <property type="term" value="F:aldose 1-epimerase activity"/>
    <property type="evidence" value="ECO:0007669"/>
    <property type="project" value="UniProtKB-EC"/>
</dbReference>